<name>A0A934Q2C5_9BURK</name>
<proteinExistence type="predicted"/>
<evidence type="ECO:0000256" key="1">
    <source>
        <dbReference type="SAM" id="MobiDB-lite"/>
    </source>
</evidence>
<protein>
    <submittedName>
        <fullName evidence="2">Uncharacterized protein</fullName>
    </submittedName>
</protein>
<organism evidence="2 3">
    <name type="scientific">Ramlibacter algicola</name>
    <dbReference type="NCBI Taxonomy" id="2795217"/>
    <lineage>
        <taxon>Bacteria</taxon>
        <taxon>Pseudomonadati</taxon>
        <taxon>Pseudomonadota</taxon>
        <taxon>Betaproteobacteria</taxon>
        <taxon>Burkholderiales</taxon>
        <taxon>Comamonadaceae</taxon>
        <taxon>Ramlibacter</taxon>
    </lineage>
</organism>
<feature type="compositionally biased region" description="Basic and acidic residues" evidence="1">
    <location>
        <begin position="1"/>
        <end position="10"/>
    </location>
</feature>
<evidence type="ECO:0000313" key="3">
    <source>
        <dbReference type="Proteomes" id="UP000617041"/>
    </source>
</evidence>
<dbReference type="RefSeq" id="WP_200788727.1">
    <property type="nucleotide sequence ID" value="NZ_JAEDAO010000001.1"/>
</dbReference>
<reference evidence="2" key="1">
    <citation type="submission" date="2020-12" db="EMBL/GenBank/DDBJ databases">
        <title>Ramlibacter sp. nov., isolated from a freshwater alga, Cryptomonas.</title>
        <authorList>
            <person name="Kim H.M."/>
            <person name="Jeon C.O."/>
        </authorList>
    </citation>
    <scope>NUCLEOTIDE SEQUENCE</scope>
    <source>
        <strain evidence="2">CrO1</strain>
    </source>
</reference>
<comment type="caution">
    <text evidence="2">The sequence shown here is derived from an EMBL/GenBank/DDBJ whole genome shotgun (WGS) entry which is preliminary data.</text>
</comment>
<evidence type="ECO:0000313" key="2">
    <source>
        <dbReference type="EMBL" id="MBK0393780.1"/>
    </source>
</evidence>
<accession>A0A934Q2C5</accession>
<dbReference type="Proteomes" id="UP000617041">
    <property type="component" value="Unassembled WGS sequence"/>
</dbReference>
<feature type="compositionally biased region" description="Basic and acidic residues" evidence="1">
    <location>
        <begin position="46"/>
        <end position="55"/>
    </location>
</feature>
<gene>
    <name evidence="2" type="ORF">I8E28_14370</name>
</gene>
<dbReference type="AlphaFoldDB" id="A0A934Q2C5"/>
<feature type="region of interest" description="Disordered" evidence="1">
    <location>
        <begin position="1"/>
        <end position="55"/>
    </location>
</feature>
<keyword evidence="3" id="KW-1185">Reference proteome</keyword>
<sequence>MPQSTKDSKGGKTHAGKSKDRSSGAVSDKAVAKKASRSKGPTGPNKHGEKKSTPH</sequence>
<dbReference type="EMBL" id="JAEDAO010000001">
    <property type="protein sequence ID" value="MBK0393780.1"/>
    <property type="molecule type" value="Genomic_DNA"/>
</dbReference>